<organism evidence="2 3">
    <name type="scientific">Niastella yeongjuensis</name>
    <dbReference type="NCBI Taxonomy" id="354355"/>
    <lineage>
        <taxon>Bacteria</taxon>
        <taxon>Pseudomonadati</taxon>
        <taxon>Bacteroidota</taxon>
        <taxon>Chitinophagia</taxon>
        <taxon>Chitinophagales</taxon>
        <taxon>Chitinophagaceae</taxon>
        <taxon>Niastella</taxon>
    </lineage>
</organism>
<evidence type="ECO:0000313" key="2">
    <source>
        <dbReference type="EMBL" id="OQP39865.1"/>
    </source>
</evidence>
<reference evidence="3" key="1">
    <citation type="submission" date="2016-04" db="EMBL/GenBank/DDBJ databases">
        <authorList>
            <person name="Chen L."/>
            <person name="Zhuang W."/>
            <person name="Wang G."/>
        </authorList>
    </citation>
    <scope>NUCLEOTIDE SEQUENCE [LARGE SCALE GENOMIC DNA]</scope>
    <source>
        <strain evidence="3">17621</strain>
    </source>
</reference>
<dbReference type="Pfam" id="PF05117">
    <property type="entry name" value="DUF695"/>
    <property type="match status" value="1"/>
</dbReference>
<sequence length="367" mass="42455">MAGISKYYRKEGEVEQAIAAFWQWFISNEHRFRGLEKNDSDQALSFLEELIQRMAPYNPYLKALAGPDSNGNYELIITSDGDIALFCKVEDLVKAAPPVNNWIFTAHKPALGFEGISIDLYGLQFTTDTTSFYPIVQENYPDEVSIVITHSGYNSEIDEHFQAGGMIYLENGLGEVNTATKIDNYETGPLPGADQGIEVIPISKLHEYLSWREKEFVEKYESVPDERPDTFHLLEAEDRDGRKMLLTVNMECRYWDKKPAYSWLLQINMTFTGDETGFPSEEQLIALQTLEEEIFTLLPGDKAILAGNKTYDNCKNIYFYVSEYKTTAVLLNQYIENKETPYEIMFFIRRDKYWRTMEQYFNLPIED</sequence>
<dbReference type="STRING" id="354355.SAMN05660816_02093"/>
<name>A0A1V9E1U2_9BACT</name>
<dbReference type="OrthoDB" id="9151249at2"/>
<proteinExistence type="predicted"/>
<dbReference type="RefSeq" id="WP_081204369.1">
    <property type="nucleotide sequence ID" value="NZ_FOCZ01000003.1"/>
</dbReference>
<dbReference type="AlphaFoldDB" id="A0A1V9E1U2"/>
<evidence type="ECO:0000259" key="1">
    <source>
        <dbReference type="Pfam" id="PF05117"/>
    </source>
</evidence>
<protein>
    <recommendedName>
        <fullName evidence="1">DUF695 domain-containing protein</fullName>
    </recommendedName>
</protein>
<accession>A0A1V9E1U2</accession>
<dbReference type="Proteomes" id="UP000192610">
    <property type="component" value="Unassembled WGS sequence"/>
</dbReference>
<dbReference type="InterPro" id="IPR016097">
    <property type="entry name" value="DUF695"/>
</dbReference>
<gene>
    <name evidence="2" type="ORF">A4H97_16735</name>
</gene>
<dbReference type="EMBL" id="LVXG01000078">
    <property type="protein sequence ID" value="OQP39865.1"/>
    <property type="molecule type" value="Genomic_DNA"/>
</dbReference>
<evidence type="ECO:0000313" key="3">
    <source>
        <dbReference type="Proteomes" id="UP000192610"/>
    </source>
</evidence>
<feature type="domain" description="DUF695" evidence="1">
    <location>
        <begin position="241"/>
        <end position="360"/>
    </location>
</feature>
<comment type="caution">
    <text evidence="2">The sequence shown here is derived from an EMBL/GenBank/DDBJ whole genome shotgun (WGS) entry which is preliminary data.</text>
</comment>
<keyword evidence="3" id="KW-1185">Reference proteome</keyword>